<evidence type="ECO:0000313" key="10">
    <source>
        <dbReference type="Proteomes" id="UP000594454"/>
    </source>
</evidence>
<dbReference type="FunFam" id="3.10.110.10:FF:000060">
    <property type="entry name" value="Ubiquitin conjugating enzyme (UbcB)"/>
    <property type="match status" value="1"/>
</dbReference>
<gene>
    <name evidence="9" type="ORF">HERILL_LOCUS6352</name>
</gene>
<dbReference type="PROSITE" id="PS00183">
    <property type="entry name" value="UBC_1"/>
    <property type="match status" value="1"/>
</dbReference>
<dbReference type="GO" id="GO:0005524">
    <property type="term" value="F:ATP binding"/>
    <property type="evidence" value="ECO:0007669"/>
    <property type="project" value="UniProtKB-UniRule"/>
</dbReference>
<feature type="domain" description="UBC core" evidence="8">
    <location>
        <begin position="6"/>
        <end position="158"/>
    </location>
</feature>
<comment type="similarity">
    <text evidence="7">Belongs to the ubiquitin-conjugating enzyme family.</text>
</comment>
<protein>
    <recommendedName>
        <fullName evidence="1">E2 ubiquitin-conjugating enzyme</fullName>
        <ecNumber evidence="1">2.3.2.23</ecNumber>
    </recommendedName>
</protein>
<dbReference type="SUPFAM" id="SSF54495">
    <property type="entry name" value="UBC-like"/>
    <property type="match status" value="1"/>
</dbReference>
<dbReference type="GO" id="GO:0061631">
    <property type="term" value="F:ubiquitin conjugating enzyme activity"/>
    <property type="evidence" value="ECO:0007669"/>
    <property type="project" value="UniProtKB-EC"/>
</dbReference>
<keyword evidence="4 7" id="KW-0833">Ubl conjugation pathway</keyword>
<evidence type="ECO:0000256" key="7">
    <source>
        <dbReference type="RuleBase" id="RU362109"/>
    </source>
</evidence>
<dbReference type="Proteomes" id="UP000594454">
    <property type="component" value="Chromosome 2"/>
</dbReference>
<dbReference type="InterPro" id="IPR023313">
    <property type="entry name" value="UBQ-conjugating_AS"/>
</dbReference>
<evidence type="ECO:0000256" key="3">
    <source>
        <dbReference type="ARBA" id="ARBA00022741"/>
    </source>
</evidence>
<dbReference type="AlphaFoldDB" id="A0A7R8UM36"/>
<keyword evidence="2" id="KW-0808">Transferase</keyword>
<name>A0A7R8UM36_HERIL</name>
<keyword evidence="3 7" id="KW-0547">Nucleotide-binding</keyword>
<evidence type="ECO:0000256" key="5">
    <source>
        <dbReference type="ARBA" id="ARBA00022840"/>
    </source>
</evidence>
<dbReference type="InterPro" id="IPR000608">
    <property type="entry name" value="UBC"/>
</dbReference>
<dbReference type="PANTHER" id="PTHR24068">
    <property type="entry name" value="UBIQUITIN-CONJUGATING ENZYME E2"/>
    <property type="match status" value="1"/>
</dbReference>
<evidence type="ECO:0000256" key="1">
    <source>
        <dbReference type="ARBA" id="ARBA00012486"/>
    </source>
</evidence>
<sequence length="173" mass="19715">MSKPDIRTKRVPVELKRLNASYEVHCIDCKPADEGDFTKLQAIVPGPKDSSYQRGKFKVSIEFTAQYPFQPPVVKFITPIYHPNIDNAGKICLDILRLPPNGSYNPAITLESILLSIQLLLASPNPDDPLQSNIADVYKHDRETFYKNAREYTEKYATDDCEPEDDFDIAYFL</sequence>
<dbReference type="EMBL" id="LR899010">
    <property type="protein sequence ID" value="CAD7083387.1"/>
    <property type="molecule type" value="Genomic_DNA"/>
</dbReference>
<evidence type="ECO:0000313" key="9">
    <source>
        <dbReference type="EMBL" id="CAD7083387.1"/>
    </source>
</evidence>
<accession>A0A7R8UM36</accession>
<feature type="active site" description="Glycyl thioester intermediate" evidence="6">
    <location>
        <position position="92"/>
    </location>
</feature>
<dbReference type="Pfam" id="PF00179">
    <property type="entry name" value="UQ_con"/>
    <property type="match status" value="1"/>
</dbReference>
<evidence type="ECO:0000256" key="2">
    <source>
        <dbReference type="ARBA" id="ARBA00022679"/>
    </source>
</evidence>
<dbReference type="InterPro" id="IPR016135">
    <property type="entry name" value="UBQ-conjugating_enzyme/RWD"/>
</dbReference>
<organism evidence="9 10">
    <name type="scientific">Hermetia illucens</name>
    <name type="common">Black soldier fly</name>
    <dbReference type="NCBI Taxonomy" id="343691"/>
    <lineage>
        <taxon>Eukaryota</taxon>
        <taxon>Metazoa</taxon>
        <taxon>Ecdysozoa</taxon>
        <taxon>Arthropoda</taxon>
        <taxon>Hexapoda</taxon>
        <taxon>Insecta</taxon>
        <taxon>Pterygota</taxon>
        <taxon>Neoptera</taxon>
        <taxon>Endopterygota</taxon>
        <taxon>Diptera</taxon>
        <taxon>Brachycera</taxon>
        <taxon>Stratiomyomorpha</taxon>
        <taxon>Stratiomyidae</taxon>
        <taxon>Hermetiinae</taxon>
        <taxon>Hermetia</taxon>
    </lineage>
</organism>
<dbReference type="InParanoid" id="A0A7R8UM36"/>
<dbReference type="Gene3D" id="3.10.110.10">
    <property type="entry name" value="Ubiquitin Conjugating Enzyme"/>
    <property type="match status" value="1"/>
</dbReference>
<dbReference type="PROSITE" id="PS50127">
    <property type="entry name" value="UBC_2"/>
    <property type="match status" value="1"/>
</dbReference>
<dbReference type="EC" id="2.3.2.23" evidence="1"/>
<reference evidence="9 10" key="1">
    <citation type="submission" date="2020-11" db="EMBL/GenBank/DDBJ databases">
        <authorList>
            <person name="Wallbank WR R."/>
            <person name="Pardo Diaz C."/>
            <person name="Kozak K."/>
            <person name="Martin S."/>
            <person name="Jiggins C."/>
            <person name="Moest M."/>
            <person name="Warren A I."/>
            <person name="Generalovic N T."/>
            <person name="Byers J.R.P. K."/>
            <person name="Montejo-Kovacevich G."/>
            <person name="Yen C E."/>
        </authorList>
    </citation>
    <scope>NUCLEOTIDE SEQUENCE [LARGE SCALE GENOMIC DNA]</scope>
</reference>
<dbReference type="SMART" id="SM00212">
    <property type="entry name" value="UBCc"/>
    <property type="match status" value="1"/>
</dbReference>
<evidence type="ECO:0000256" key="4">
    <source>
        <dbReference type="ARBA" id="ARBA00022786"/>
    </source>
</evidence>
<keyword evidence="5 7" id="KW-0067">ATP-binding</keyword>
<dbReference type="OrthoDB" id="9978460at2759"/>
<evidence type="ECO:0000256" key="6">
    <source>
        <dbReference type="PROSITE-ProRule" id="PRU10133"/>
    </source>
</evidence>
<keyword evidence="10" id="KW-1185">Reference proteome</keyword>
<proteinExistence type="inferred from homology"/>
<evidence type="ECO:0000259" key="8">
    <source>
        <dbReference type="PROSITE" id="PS50127"/>
    </source>
</evidence>